<dbReference type="STRING" id="1797513.A2782_00700"/>
<dbReference type="PANTHER" id="PTHR11545">
    <property type="entry name" value="RIBOSOMAL PROTEIN L13"/>
    <property type="match status" value="1"/>
</dbReference>
<accession>A0A1G1UZ02</accession>
<dbReference type="GO" id="GO:0017148">
    <property type="term" value="P:negative regulation of translation"/>
    <property type="evidence" value="ECO:0007669"/>
    <property type="project" value="TreeGrafter"/>
</dbReference>
<dbReference type="InterPro" id="IPR036899">
    <property type="entry name" value="Ribosomal_uL13_sf"/>
</dbReference>
<dbReference type="Pfam" id="PF00572">
    <property type="entry name" value="Ribosomal_L13"/>
    <property type="match status" value="1"/>
</dbReference>
<evidence type="ECO:0000256" key="3">
    <source>
        <dbReference type="ARBA" id="ARBA00023274"/>
    </source>
</evidence>
<organism evidence="5 6">
    <name type="scientific">Candidatus Blackburnbacteria bacterium RIFCSPHIGHO2_01_FULL_43_15b</name>
    <dbReference type="NCBI Taxonomy" id="1797513"/>
    <lineage>
        <taxon>Bacteria</taxon>
        <taxon>Candidatus Blackburniibacteriota</taxon>
    </lineage>
</organism>
<dbReference type="GO" id="GO:0022625">
    <property type="term" value="C:cytosolic large ribosomal subunit"/>
    <property type="evidence" value="ECO:0007669"/>
    <property type="project" value="TreeGrafter"/>
</dbReference>
<dbReference type="InterPro" id="IPR005823">
    <property type="entry name" value="Ribosomal_uL13_bac-type"/>
</dbReference>
<sequence>MFKTYQPTSKDIVRSWHLYDAEGQVLGRLATRIAICLMGKHKTTYSTHMDSGDFVVVVNASKVVVTGKKEQNKVYYSHSGYPGGLKARKYSEVKEKSPEKIIQLAVKRMLPVNRLKDDRMNRLKVFAGSQHPFGGKINKKATK</sequence>
<comment type="similarity">
    <text evidence="1 4">Belongs to the universal ribosomal protein uL13 family.</text>
</comment>
<dbReference type="HAMAP" id="MF_01366">
    <property type="entry name" value="Ribosomal_uL13"/>
    <property type="match status" value="1"/>
</dbReference>
<reference evidence="5 6" key="1">
    <citation type="journal article" date="2016" name="Nat. Commun.">
        <title>Thousands of microbial genomes shed light on interconnected biogeochemical processes in an aquifer system.</title>
        <authorList>
            <person name="Anantharaman K."/>
            <person name="Brown C.T."/>
            <person name="Hug L.A."/>
            <person name="Sharon I."/>
            <person name="Castelle C.J."/>
            <person name="Probst A.J."/>
            <person name="Thomas B.C."/>
            <person name="Singh A."/>
            <person name="Wilkins M.J."/>
            <person name="Karaoz U."/>
            <person name="Brodie E.L."/>
            <person name="Williams K.H."/>
            <person name="Hubbard S.S."/>
            <person name="Banfield J.F."/>
        </authorList>
    </citation>
    <scope>NUCLEOTIDE SEQUENCE [LARGE SCALE GENOMIC DNA]</scope>
</reference>
<dbReference type="EMBL" id="MHBW01000029">
    <property type="protein sequence ID" value="OGY08330.1"/>
    <property type="molecule type" value="Genomic_DNA"/>
</dbReference>
<name>A0A1G1UZ02_9BACT</name>
<proteinExistence type="inferred from homology"/>
<comment type="function">
    <text evidence="4">This protein is one of the early assembly proteins of the 50S ribosomal subunit, although it is not seen to bind rRNA by itself. It is important during the early stages of 50S assembly.</text>
</comment>
<evidence type="ECO:0000256" key="4">
    <source>
        <dbReference type="HAMAP-Rule" id="MF_01366"/>
    </source>
</evidence>
<evidence type="ECO:0000313" key="5">
    <source>
        <dbReference type="EMBL" id="OGY08330.1"/>
    </source>
</evidence>
<dbReference type="GO" id="GO:0003729">
    <property type="term" value="F:mRNA binding"/>
    <property type="evidence" value="ECO:0007669"/>
    <property type="project" value="TreeGrafter"/>
</dbReference>
<keyword evidence="3 4" id="KW-0687">Ribonucleoprotein</keyword>
<comment type="subunit">
    <text evidence="4">Part of the 50S ribosomal subunit.</text>
</comment>
<gene>
    <name evidence="4" type="primary">rplM</name>
    <name evidence="5" type="ORF">A2782_00700</name>
</gene>
<comment type="caution">
    <text evidence="5">The sequence shown here is derived from an EMBL/GenBank/DDBJ whole genome shotgun (WGS) entry which is preliminary data.</text>
</comment>
<evidence type="ECO:0000313" key="6">
    <source>
        <dbReference type="Proteomes" id="UP000177967"/>
    </source>
</evidence>
<dbReference type="NCBIfam" id="TIGR01066">
    <property type="entry name" value="rplM_bact"/>
    <property type="match status" value="1"/>
</dbReference>
<evidence type="ECO:0000256" key="1">
    <source>
        <dbReference type="ARBA" id="ARBA00006227"/>
    </source>
</evidence>
<dbReference type="PIRSF" id="PIRSF002181">
    <property type="entry name" value="Ribosomal_L13"/>
    <property type="match status" value="1"/>
</dbReference>
<dbReference type="PANTHER" id="PTHR11545:SF2">
    <property type="entry name" value="LARGE RIBOSOMAL SUBUNIT PROTEIN UL13M"/>
    <property type="match status" value="1"/>
</dbReference>
<dbReference type="GO" id="GO:0006412">
    <property type="term" value="P:translation"/>
    <property type="evidence" value="ECO:0007669"/>
    <property type="project" value="UniProtKB-UniRule"/>
</dbReference>
<dbReference type="CDD" id="cd00392">
    <property type="entry name" value="Ribosomal_L13"/>
    <property type="match status" value="1"/>
</dbReference>
<dbReference type="SUPFAM" id="SSF52161">
    <property type="entry name" value="Ribosomal protein L13"/>
    <property type="match status" value="1"/>
</dbReference>
<evidence type="ECO:0000256" key="2">
    <source>
        <dbReference type="ARBA" id="ARBA00022980"/>
    </source>
</evidence>
<dbReference type="AlphaFoldDB" id="A0A1G1UZ02"/>
<protein>
    <recommendedName>
        <fullName evidence="4">Large ribosomal subunit protein uL13</fullName>
    </recommendedName>
</protein>
<dbReference type="Proteomes" id="UP000177967">
    <property type="component" value="Unassembled WGS sequence"/>
</dbReference>
<dbReference type="InterPro" id="IPR005822">
    <property type="entry name" value="Ribosomal_uL13"/>
</dbReference>
<dbReference type="Gene3D" id="3.90.1180.10">
    <property type="entry name" value="Ribosomal protein L13"/>
    <property type="match status" value="1"/>
</dbReference>
<keyword evidence="2 4" id="KW-0689">Ribosomal protein</keyword>
<dbReference type="GO" id="GO:0003735">
    <property type="term" value="F:structural constituent of ribosome"/>
    <property type="evidence" value="ECO:0007669"/>
    <property type="project" value="InterPro"/>
</dbReference>